<evidence type="ECO:0000259" key="1">
    <source>
        <dbReference type="Pfam" id="PF12867"/>
    </source>
</evidence>
<evidence type="ECO:0000313" key="3">
    <source>
        <dbReference type="Proteomes" id="UP000548423"/>
    </source>
</evidence>
<protein>
    <recommendedName>
        <fullName evidence="1">DinB-like domain-containing protein</fullName>
    </recommendedName>
</protein>
<feature type="domain" description="DinB-like" evidence="1">
    <location>
        <begin position="13"/>
        <end position="142"/>
    </location>
</feature>
<evidence type="ECO:0000313" key="2">
    <source>
        <dbReference type="EMBL" id="NYE09515.1"/>
    </source>
</evidence>
<dbReference type="Pfam" id="PF12867">
    <property type="entry name" value="DinB_2"/>
    <property type="match status" value="1"/>
</dbReference>
<reference evidence="3" key="2">
    <citation type="submission" date="2020-08" db="EMBL/GenBank/DDBJ databases">
        <title>The Agave Microbiome: Exploring the role of microbial communities in plant adaptations to desert environments.</title>
        <authorList>
            <person name="Partida-Martinez L.P."/>
        </authorList>
    </citation>
    <scope>NUCLEOTIDE SEQUENCE [LARGE SCALE GENOMIC DNA]</scope>
    <source>
        <strain evidence="3">AT2.8</strain>
    </source>
</reference>
<reference evidence="3" key="1">
    <citation type="submission" date="2020-07" db="EMBL/GenBank/DDBJ databases">
        <authorList>
            <person name="Partida-Martinez L."/>
            <person name="Huntemann M."/>
            <person name="Clum A."/>
            <person name="Wang J."/>
            <person name="Palaniappan K."/>
            <person name="Ritter S."/>
            <person name="Chen I.-M."/>
            <person name="Stamatis D."/>
            <person name="Reddy T."/>
            <person name="O'Malley R."/>
            <person name="Daum C."/>
            <person name="Shapiro N."/>
            <person name="Ivanova N."/>
            <person name="Kyrpides N."/>
            <person name="Woyke T."/>
        </authorList>
    </citation>
    <scope>NUCLEOTIDE SEQUENCE [LARGE SCALE GENOMIC DNA]</scope>
    <source>
        <strain evidence="3">AT2.8</strain>
    </source>
</reference>
<dbReference type="InterPro" id="IPR024775">
    <property type="entry name" value="DinB-like"/>
</dbReference>
<dbReference type="Proteomes" id="UP000548423">
    <property type="component" value="Unassembled WGS sequence"/>
</dbReference>
<dbReference type="SUPFAM" id="SSF109854">
    <property type="entry name" value="DinB/YfiT-like putative metalloenzymes"/>
    <property type="match status" value="1"/>
</dbReference>
<comment type="caution">
    <text evidence="2">The sequence shown here is derived from an EMBL/GenBank/DDBJ whole genome shotgun (WGS) entry which is preliminary data.</text>
</comment>
<dbReference type="AlphaFoldDB" id="A0A852TMQ6"/>
<proteinExistence type="predicted"/>
<accession>A0A852TMQ6</accession>
<organism evidence="2 3">
    <name type="scientific">Neobacillus niacini</name>
    <dbReference type="NCBI Taxonomy" id="86668"/>
    <lineage>
        <taxon>Bacteria</taxon>
        <taxon>Bacillati</taxon>
        <taxon>Bacillota</taxon>
        <taxon>Bacilli</taxon>
        <taxon>Bacillales</taxon>
        <taxon>Bacillaceae</taxon>
        <taxon>Neobacillus</taxon>
    </lineage>
</organism>
<dbReference type="InterPro" id="IPR034660">
    <property type="entry name" value="DinB/YfiT-like"/>
</dbReference>
<sequence>MSQLLLNNMELTRSFFIKNVVGIDEGLVDVQPEGFNNNIHWHVGHVLTTNESLLFGFPKNTSNLPANYMELFARGTKPADWKGDVPSVSVLVTQLKDQLNRMKEIPVENLGVKLKEPFLGQETFGGLVNFALFHENLHLGHIQAMKRVIETRKNK</sequence>
<gene>
    <name evidence="2" type="ORF">F4694_006395</name>
</gene>
<name>A0A852TMQ6_9BACI</name>
<dbReference type="Gene3D" id="1.20.120.450">
    <property type="entry name" value="dinb family like domain"/>
    <property type="match status" value="1"/>
</dbReference>
<dbReference type="EMBL" id="JACCBX010000023">
    <property type="protein sequence ID" value="NYE09515.1"/>
    <property type="molecule type" value="Genomic_DNA"/>
</dbReference>